<feature type="compositionally biased region" description="Polar residues" evidence="1">
    <location>
        <begin position="280"/>
        <end position="295"/>
    </location>
</feature>
<proteinExistence type="predicted"/>
<accession>A0A139HJ01</accession>
<feature type="compositionally biased region" description="Polar residues" evidence="1">
    <location>
        <begin position="52"/>
        <end position="67"/>
    </location>
</feature>
<evidence type="ECO:0000256" key="1">
    <source>
        <dbReference type="SAM" id="MobiDB-lite"/>
    </source>
</evidence>
<dbReference type="AlphaFoldDB" id="A0A139HJ01"/>
<organism evidence="2 3">
    <name type="scientific">Pseudocercospora eumusae</name>
    <dbReference type="NCBI Taxonomy" id="321146"/>
    <lineage>
        <taxon>Eukaryota</taxon>
        <taxon>Fungi</taxon>
        <taxon>Dikarya</taxon>
        <taxon>Ascomycota</taxon>
        <taxon>Pezizomycotina</taxon>
        <taxon>Dothideomycetes</taxon>
        <taxon>Dothideomycetidae</taxon>
        <taxon>Mycosphaerellales</taxon>
        <taxon>Mycosphaerellaceae</taxon>
        <taxon>Pseudocercospora</taxon>
    </lineage>
</organism>
<sequence>MAHYEPDIESWSYVHQNTGQRRMTHPALPRATLPPPPPVTAFGSTAPRVHQGRQQPANTQLSGTSTDMVPHGKGKEVVSKQGPSSNPTTTEAVSNGTCIMLPPPVEPGPSSLSRKEDDRPAAQAGEYSQYSRKRSASPEDIPTKRICPVNNSTAGFPAAFRPRSPVKHAESTEDTDEDLTDFGDDDEAKFTLPCRRCKAIHSDFRAWGHNYAQCPTHTPAKQRRLQQELELYRSGLSNDQQPHLKEAGEKEEVEALPGLGEQSHIQQDPSVAPETLPGDSYNQFFTGYQSSLRDG</sequence>
<protein>
    <submittedName>
        <fullName evidence="2">Uncharacterized protein</fullName>
    </submittedName>
</protein>
<evidence type="ECO:0000313" key="3">
    <source>
        <dbReference type="Proteomes" id="UP000070133"/>
    </source>
</evidence>
<gene>
    <name evidence="2" type="ORF">AC578_7839</name>
</gene>
<feature type="region of interest" description="Disordered" evidence="1">
    <location>
        <begin position="236"/>
        <end position="295"/>
    </location>
</feature>
<dbReference type="EMBL" id="LFZN01000042">
    <property type="protein sequence ID" value="KXT02430.1"/>
    <property type="molecule type" value="Genomic_DNA"/>
</dbReference>
<reference evidence="2 3" key="1">
    <citation type="submission" date="2015-07" db="EMBL/GenBank/DDBJ databases">
        <title>Comparative genomics of the Sigatoka disease complex on banana suggests a link between parallel evolutionary changes in Pseudocercospora fijiensis and Pseudocercospora eumusae and increased virulence on the banana host.</title>
        <authorList>
            <person name="Chang T.-C."/>
            <person name="Salvucci A."/>
            <person name="Crous P.W."/>
            <person name="Stergiopoulos I."/>
        </authorList>
    </citation>
    <scope>NUCLEOTIDE SEQUENCE [LARGE SCALE GENOMIC DNA]</scope>
    <source>
        <strain evidence="2 3">CBS 114824</strain>
    </source>
</reference>
<comment type="caution">
    <text evidence="2">The sequence shown here is derived from an EMBL/GenBank/DDBJ whole genome shotgun (WGS) entry which is preliminary data.</text>
</comment>
<dbReference type="Proteomes" id="UP000070133">
    <property type="component" value="Unassembled WGS sequence"/>
</dbReference>
<dbReference type="OrthoDB" id="3649757at2759"/>
<feature type="compositionally biased region" description="Polar residues" evidence="1">
    <location>
        <begin position="81"/>
        <end position="97"/>
    </location>
</feature>
<feature type="region of interest" description="Disordered" evidence="1">
    <location>
        <begin position="15"/>
        <end position="186"/>
    </location>
</feature>
<name>A0A139HJ01_9PEZI</name>
<keyword evidence="3" id="KW-1185">Reference proteome</keyword>
<evidence type="ECO:0000313" key="2">
    <source>
        <dbReference type="EMBL" id="KXT02430.1"/>
    </source>
</evidence>
<feature type="compositionally biased region" description="Acidic residues" evidence="1">
    <location>
        <begin position="172"/>
        <end position="186"/>
    </location>
</feature>